<dbReference type="EMBL" id="FMAI01000001">
    <property type="protein sequence ID" value="SCB09963.1"/>
    <property type="molecule type" value="Genomic_DNA"/>
</dbReference>
<comment type="similarity">
    <text evidence="1">Belongs to the UPF0065 (bug) family.</text>
</comment>
<dbReference type="Gene3D" id="3.40.190.10">
    <property type="entry name" value="Periplasmic binding protein-like II"/>
    <property type="match status" value="1"/>
</dbReference>
<dbReference type="PROSITE" id="PS51318">
    <property type="entry name" value="TAT"/>
    <property type="match status" value="1"/>
</dbReference>
<dbReference type="Proteomes" id="UP000199184">
    <property type="component" value="Unassembled WGS sequence"/>
</dbReference>
<reference evidence="3" key="1">
    <citation type="submission" date="2016-08" db="EMBL/GenBank/DDBJ databases">
        <authorList>
            <person name="Varghese N."/>
            <person name="Submissions Spin"/>
        </authorList>
    </citation>
    <scope>NUCLEOTIDE SEQUENCE [LARGE SCALE GENOMIC DNA]</scope>
    <source>
        <strain evidence="3">ERR11</strain>
    </source>
</reference>
<gene>
    <name evidence="2" type="ORF">GA0061098_1001300</name>
</gene>
<dbReference type="PANTHER" id="PTHR42928:SF5">
    <property type="entry name" value="BLR1237 PROTEIN"/>
    <property type="match status" value="1"/>
</dbReference>
<dbReference type="SUPFAM" id="SSF53850">
    <property type="entry name" value="Periplasmic binding protein-like II"/>
    <property type="match status" value="1"/>
</dbReference>
<keyword evidence="3" id="KW-1185">Reference proteome</keyword>
<dbReference type="CDD" id="cd07012">
    <property type="entry name" value="PBP2_Bug_TTT"/>
    <property type="match status" value="1"/>
</dbReference>
<dbReference type="AlphaFoldDB" id="A0A1C3U388"/>
<dbReference type="Gene3D" id="3.40.190.150">
    <property type="entry name" value="Bordetella uptake gene, domain 1"/>
    <property type="match status" value="1"/>
</dbReference>
<dbReference type="Pfam" id="PF03401">
    <property type="entry name" value="TctC"/>
    <property type="match status" value="1"/>
</dbReference>
<dbReference type="InterPro" id="IPR006311">
    <property type="entry name" value="TAT_signal"/>
</dbReference>
<sequence>MTSTVPNTQKMSLLSRRELLDRAARITALAAWPGCAAADDYPSRPIKLVIPYTAGAAGDQIGRPWADRMASLLGPIYVENIGGAGGAIGSAAVAQSAPDGYSLLLGNGSTQVLIPLSSMQPAYDTVRDFRAIYRLITSTLAFAVHPSLPVKDLRELVAFARANPGRLSYGTPGVGTGNHLVGEMFRLQSGLAADVVHVPYRGMSAATNDLVSGQISAVIAVVSSQILELHLAGKLRLIAVTSEQRLRGAPGIPTVSESGMPGLRYAGWFGLFAPRATPDTIVEQISTATRTAMADPQLQESYRSQGLEPDIDSGPDKFQRLVEDELARLAPIVKSIGLKRE</sequence>
<evidence type="ECO:0000313" key="3">
    <source>
        <dbReference type="Proteomes" id="UP000199184"/>
    </source>
</evidence>
<evidence type="ECO:0000256" key="1">
    <source>
        <dbReference type="ARBA" id="ARBA00006987"/>
    </source>
</evidence>
<dbReference type="InterPro" id="IPR005064">
    <property type="entry name" value="BUG"/>
</dbReference>
<proteinExistence type="inferred from homology"/>
<name>A0A1C3U388_9BRAD</name>
<organism evidence="2 3">
    <name type="scientific">Bradyrhizobium shewense</name>
    <dbReference type="NCBI Taxonomy" id="1761772"/>
    <lineage>
        <taxon>Bacteria</taxon>
        <taxon>Pseudomonadati</taxon>
        <taxon>Pseudomonadota</taxon>
        <taxon>Alphaproteobacteria</taxon>
        <taxon>Hyphomicrobiales</taxon>
        <taxon>Nitrobacteraceae</taxon>
        <taxon>Bradyrhizobium</taxon>
    </lineage>
</organism>
<accession>A0A1C3U388</accession>
<dbReference type="PIRSF" id="PIRSF017082">
    <property type="entry name" value="YflP"/>
    <property type="match status" value="1"/>
</dbReference>
<keyword evidence="2" id="KW-0675">Receptor</keyword>
<evidence type="ECO:0000313" key="2">
    <source>
        <dbReference type="EMBL" id="SCB09963.1"/>
    </source>
</evidence>
<dbReference type="PANTHER" id="PTHR42928">
    <property type="entry name" value="TRICARBOXYLATE-BINDING PROTEIN"/>
    <property type="match status" value="1"/>
</dbReference>
<protein>
    <submittedName>
        <fullName evidence="2">Tripartite-type tricarboxylate transporter, receptor component TctC</fullName>
    </submittedName>
</protein>
<dbReference type="InterPro" id="IPR042100">
    <property type="entry name" value="Bug_dom1"/>
</dbReference>